<gene>
    <name evidence="6" type="ORF">AT727_07800</name>
    <name evidence="5" type="ORF">DPCES_1197</name>
</gene>
<dbReference type="EMBL" id="LOCK01000039">
    <property type="protein sequence ID" value="KTE90484.1"/>
    <property type="molecule type" value="Genomic_DNA"/>
</dbReference>
<comment type="similarity">
    <text evidence="1">Belongs to the zinc-associated anti-sigma factor (ZAS) superfamily. Anti-sigma-W factor family.</text>
</comment>
<keyword evidence="5" id="KW-0863">Zinc-finger</keyword>
<name>A0A098AWR9_DESHA</name>
<feature type="domain" description="Putative zinc-finger" evidence="4">
    <location>
        <begin position="7"/>
        <end position="37"/>
    </location>
</feature>
<keyword evidence="3" id="KW-1133">Transmembrane helix</keyword>
<dbReference type="EMBL" id="LK996017">
    <property type="protein sequence ID" value="CDX01084.1"/>
    <property type="molecule type" value="Genomic_DNA"/>
</dbReference>
<proteinExistence type="inferred from homology"/>
<dbReference type="AlphaFoldDB" id="A0A098AWR9"/>
<dbReference type="InterPro" id="IPR041916">
    <property type="entry name" value="Anti_sigma_zinc_sf"/>
</dbReference>
<feature type="transmembrane region" description="Helical" evidence="3">
    <location>
        <begin position="129"/>
        <end position="146"/>
    </location>
</feature>
<accession>A0A098AWR9</accession>
<dbReference type="PATRIC" id="fig|49338.4.peg.1296"/>
<keyword evidence="5" id="KW-0862">Zinc</keyword>
<organism evidence="5">
    <name type="scientific">Desulfitobacterium hafniense</name>
    <name type="common">Desulfitobacterium frappieri</name>
    <dbReference type="NCBI Taxonomy" id="49338"/>
    <lineage>
        <taxon>Bacteria</taxon>
        <taxon>Bacillati</taxon>
        <taxon>Bacillota</taxon>
        <taxon>Clostridia</taxon>
        <taxon>Eubacteriales</taxon>
        <taxon>Desulfitobacteriaceae</taxon>
        <taxon>Desulfitobacterium</taxon>
    </lineage>
</organism>
<keyword evidence="3" id="KW-0472">Membrane</keyword>
<reference evidence="5" key="1">
    <citation type="submission" date="2014-07" db="EMBL/GenBank/DDBJ databases">
        <authorList>
            <person name="Hornung V.Bastian."/>
        </authorList>
    </citation>
    <scope>NUCLEOTIDE SEQUENCE</scope>
    <source>
        <strain evidence="5">PCE-S</strain>
    </source>
</reference>
<dbReference type="OMA" id="MMINENP"/>
<dbReference type="RefSeq" id="WP_005814410.1">
    <property type="nucleotide sequence ID" value="NZ_CABKQQ010000051.1"/>
</dbReference>
<evidence type="ECO:0000259" key="4">
    <source>
        <dbReference type="Pfam" id="PF13490"/>
    </source>
</evidence>
<dbReference type="Gene3D" id="1.10.10.1320">
    <property type="entry name" value="Anti-sigma factor, zinc-finger domain"/>
    <property type="match status" value="1"/>
</dbReference>
<reference evidence="6 7" key="2">
    <citation type="submission" date="2015-12" db="EMBL/GenBank/DDBJ databases">
        <title>Draft Genome Sequence of Desulfitobacterium hafniense Strain DH, a Sulfate-reducing Bacterium Isolated from Paddy Soils.</title>
        <authorList>
            <person name="Bao P."/>
            <person name="Zhang X."/>
            <person name="Li G."/>
        </authorList>
    </citation>
    <scope>NUCLEOTIDE SEQUENCE [LARGE SCALE GENOMIC DNA]</scope>
    <source>
        <strain evidence="6 7">DH</strain>
    </source>
</reference>
<evidence type="ECO:0000313" key="5">
    <source>
        <dbReference type="EMBL" id="CDX01084.1"/>
    </source>
</evidence>
<evidence type="ECO:0000256" key="2">
    <source>
        <dbReference type="ARBA" id="ARBA00024438"/>
    </source>
</evidence>
<protein>
    <recommendedName>
        <fullName evidence="2">Anti-sigma-W factor RsiW</fullName>
    </recommendedName>
</protein>
<sequence>MACGLEQDYIQAYLDGELSREERKEMALHLQSCPGCREELQNMKKLDEWIKTALTESLTLNTGGEVSPDTQAAWEKFQARLATAPDPRPGDNALGALELPNPNTEPAQNLTKSLRTKGRWSTMKINPKRWIAGGVAAAVLASALFIPQVRVAASDMLGLLRIDKLQTVKLTPEDIEQIKANMSALHNGEIDLKGMGHMSVAGQPEPAVFTSLEAARQAGVSVPELTGYTMLRAGKQEPFSADMQIDVAQFEAFAQQLGTSVALDPKLNKESIFISFGQSSFIEYSSESNPQARLHYAVSASPQLKVPEGIDVDQVRGALLMTPLLPENVRQQLANIQDWESTLPIPYVEGQDYSEDVKVQGNPGVFVAYSGDEQAVLIWQKDGLMHMLASQGTEAQSNKELKNSLLAMASQI</sequence>
<evidence type="ECO:0000313" key="7">
    <source>
        <dbReference type="Proteomes" id="UP000054623"/>
    </source>
</evidence>
<dbReference type="InterPro" id="IPR027383">
    <property type="entry name" value="Znf_put"/>
</dbReference>
<keyword evidence="3" id="KW-0812">Transmembrane</keyword>
<evidence type="ECO:0000256" key="1">
    <source>
        <dbReference type="ARBA" id="ARBA00024353"/>
    </source>
</evidence>
<keyword evidence="5" id="KW-0479">Metal-binding</keyword>
<evidence type="ECO:0000313" key="6">
    <source>
        <dbReference type="EMBL" id="KTE90484.1"/>
    </source>
</evidence>
<dbReference type="Pfam" id="PF13490">
    <property type="entry name" value="zf-HC2"/>
    <property type="match status" value="1"/>
</dbReference>
<dbReference type="Proteomes" id="UP000054623">
    <property type="component" value="Unassembled WGS sequence"/>
</dbReference>
<dbReference type="GO" id="GO:0008270">
    <property type="term" value="F:zinc ion binding"/>
    <property type="evidence" value="ECO:0007669"/>
    <property type="project" value="UniProtKB-KW"/>
</dbReference>
<evidence type="ECO:0000256" key="3">
    <source>
        <dbReference type="SAM" id="Phobius"/>
    </source>
</evidence>
<dbReference type="OrthoDB" id="2079550at2"/>